<keyword evidence="1" id="KW-0472">Membrane</keyword>
<evidence type="ECO:0000313" key="2">
    <source>
        <dbReference type="EMBL" id="SHN49624.1"/>
    </source>
</evidence>
<dbReference type="GO" id="GO:0005886">
    <property type="term" value="C:plasma membrane"/>
    <property type="evidence" value="ECO:0007669"/>
    <property type="project" value="TreeGrafter"/>
</dbReference>
<feature type="transmembrane region" description="Helical" evidence="1">
    <location>
        <begin position="60"/>
        <end position="82"/>
    </location>
</feature>
<dbReference type="PANTHER" id="PTHR35804:SF1">
    <property type="entry name" value="LYSINE EXPORTER LYSO"/>
    <property type="match status" value="1"/>
</dbReference>
<keyword evidence="1" id="KW-0812">Transmembrane</keyword>
<feature type="transmembrane region" description="Helical" evidence="1">
    <location>
        <begin position="305"/>
        <end position="328"/>
    </location>
</feature>
<reference evidence="2 3" key="1">
    <citation type="submission" date="2016-12" db="EMBL/GenBank/DDBJ databases">
        <authorList>
            <person name="Song W.-J."/>
            <person name="Kurnit D.M."/>
        </authorList>
    </citation>
    <scope>NUCLEOTIDE SEQUENCE [LARGE SCALE GENOMIC DNA]</scope>
    <source>
        <strain evidence="2 3">DSM 11393</strain>
    </source>
</reference>
<feature type="transmembrane region" description="Helical" evidence="1">
    <location>
        <begin position="121"/>
        <end position="147"/>
    </location>
</feature>
<evidence type="ECO:0000256" key="1">
    <source>
        <dbReference type="SAM" id="Phobius"/>
    </source>
</evidence>
<dbReference type="STRING" id="1121455.SAMN02745728_00153"/>
<dbReference type="PANTHER" id="PTHR35804">
    <property type="entry name" value="LYSINE EXPORTER LYSO"/>
    <property type="match status" value="1"/>
</dbReference>
<dbReference type="InterPro" id="IPR005642">
    <property type="entry name" value="LysO"/>
</dbReference>
<dbReference type="EMBL" id="FRDI01000002">
    <property type="protein sequence ID" value="SHN49624.1"/>
    <property type="molecule type" value="Genomic_DNA"/>
</dbReference>
<gene>
    <name evidence="2" type="ORF">SAMN02745728_00153</name>
</gene>
<evidence type="ECO:0000313" key="3">
    <source>
        <dbReference type="Proteomes" id="UP000186469"/>
    </source>
</evidence>
<organism evidence="2 3">
    <name type="scientific">Desulfovibrio litoralis DSM 11393</name>
    <dbReference type="NCBI Taxonomy" id="1121455"/>
    <lineage>
        <taxon>Bacteria</taxon>
        <taxon>Pseudomonadati</taxon>
        <taxon>Thermodesulfobacteriota</taxon>
        <taxon>Desulfovibrionia</taxon>
        <taxon>Desulfovibrionales</taxon>
        <taxon>Desulfovibrionaceae</taxon>
        <taxon>Desulfovibrio</taxon>
    </lineage>
</organism>
<name>A0A1M7RTU1_9BACT</name>
<dbReference type="Pfam" id="PF03956">
    <property type="entry name" value="Lys_export"/>
    <property type="match status" value="2"/>
</dbReference>
<accession>A0A1M7RTU1</accession>
<feature type="transmembrane region" description="Helical" evidence="1">
    <location>
        <begin position="159"/>
        <end position="178"/>
    </location>
</feature>
<dbReference type="RefSeq" id="WP_084650533.1">
    <property type="nucleotide sequence ID" value="NZ_FRDI01000002.1"/>
</dbReference>
<dbReference type="AlphaFoldDB" id="A0A1M7RTU1"/>
<dbReference type="Proteomes" id="UP000186469">
    <property type="component" value="Unassembled WGS sequence"/>
</dbReference>
<feature type="transmembrane region" description="Helical" evidence="1">
    <location>
        <begin position="35"/>
        <end position="54"/>
    </location>
</feature>
<proteinExistence type="predicted"/>
<sequence>MLEVICSMLLGGFIGFFFKKHTWFLNGADKITKPVLYLLLFLLGLSLGSNAQIMSQISTLGLQAVIIGFCCTFISALIVFFLDKFYFVKLVEFSRYIKVNSEQQAPQAEQEKKQRFISSSIIASVLSSFYILAAFGCGIVIALFSYHPEFLTNKELVPRVFYFLLVCVGVGIGSNLNWIHIIRQYSYKVVYVPLVVAFGTLLGAFIATFLLWLLPLEQTTLSLKDVSAISCGFGYYSLSSLLLTQIANPVIGSIALLANIFRELLSLVATPLLVRWFGKMSPIGAAASTSMDTALPVITAYSGEIYGIIAIFNGMILTLSVPLVLPLFY</sequence>
<dbReference type="OrthoDB" id="5451742at2"/>
<keyword evidence="1" id="KW-1133">Transmembrane helix</keyword>
<protein>
    <submittedName>
        <fullName evidence="2">Uncharacterized membrane protein YbjE, DUF340 family</fullName>
    </submittedName>
</protein>
<dbReference type="GO" id="GO:0015661">
    <property type="term" value="F:L-lysine efflux transmembrane transporter activity"/>
    <property type="evidence" value="ECO:0007669"/>
    <property type="project" value="InterPro"/>
</dbReference>
<keyword evidence="3" id="KW-1185">Reference proteome</keyword>
<feature type="transmembrane region" description="Helical" evidence="1">
    <location>
        <begin position="190"/>
        <end position="213"/>
    </location>
</feature>